<dbReference type="GO" id="GO:0016747">
    <property type="term" value="F:acyltransferase activity, transferring groups other than amino-acyl groups"/>
    <property type="evidence" value="ECO:0007669"/>
    <property type="project" value="InterPro"/>
</dbReference>
<dbReference type="InterPro" id="IPR000182">
    <property type="entry name" value="GNAT_dom"/>
</dbReference>
<dbReference type="InterPro" id="IPR016181">
    <property type="entry name" value="Acyl_CoA_acyltransferase"/>
</dbReference>
<dbReference type="STRING" id="570519.SAMN04488116_0229"/>
<keyword evidence="2" id="KW-0808">Transferase</keyword>
<dbReference type="Pfam" id="PF13302">
    <property type="entry name" value="Acetyltransf_3"/>
    <property type="match status" value="1"/>
</dbReference>
<dbReference type="OrthoDB" id="9798081at2"/>
<evidence type="ECO:0000313" key="3">
    <source>
        <dbReference type="Proteomes" id="UP000184532"/>
    </source>
</evidence>
<dbReference type="PANTHER" id="PTHR43792">
    <property type="entry name" value="GNAT FAMILY, PUTATIVE (AFU_ORTHOLOGUE AFUA_3G00765)-RELATED-RELATED"/>
    <property type="match status" value="1"/>
</dbReference>
<accession>A0A1M5HVH4</accession>
<dbReference type="PANTHER" id="PTHR43792:SF1">
    <property type="entry name" value="N-ACETYLTRANSFERASE DOMAIN-CONTAINING PROTEIN"/>
    <property type="match status" value="1"/>
</dbReference>
<evidence type="ECO:0000259" key="1">
    <source>
        <dbReference type="PROSITE" id="PS51186"/>
    </source>
</evidence>
<dbReference type="Gene3D" id="3.40.630.30">
    <property type="match status" value="1"/>
</dbReference>
<organism evidence="2 3">
    <name type="scientific">Flagellimonas flava</name>
    <dbReference type="NCBI Taxonomy" id="570519"/>
    <lineage>
        <taxon>Bacteria</taxon>
        <taxon>Pseudomonadati</taxon>
        <taxon>Bacteroidota</taxon>
        <taxon>Flavobacteriia</taxon>
        <taxon>Flavobacteriales</taxon>
        <taxon>Flavobacteriaceae</taxon>
        <taxon>Flagellimonas</taxon>
    </lineage>
</organism>
<dbReference type="Proteomes" id="UP000184532">
    <property type="component" value="Unassembled WGS sequence"/>
</dbReference>
<gene>
    <name evidence="2" type="ORF">SAMN04488116_0229</name>
</gene>
<dbReference type="EMBL" id="FQWL01000001">
    <property type="protein sequence ID" value="SHG19945.1"/>
    <property type="molecule type" value="Genomic_DNA"/>
</dbReference>
<proteinExistence type="predicted"/>
<evidence type="ECO:0000313" key="2">
    <source>
        <dbReference type="EMBL" id="SHG19945.1"/>
    </source>
</evidence>
<name>A0A1M5HVH4_9FLAO</name>
<dbReference type="PROSITE" id="PS51186">
    <property type="entry name" value="GNAT"/>
    <property type="match status" value="1"/>
</dbReference>
<dbReference type="RefSeq" id="WP_073176082.1">
    <property type="nucleotide sequence ID" value="NZ_FQWL01000001.1"/>
</dbReference>
<dbReference type="AlphaFoldDB" id="A0A1M5HVH4"/>
<feature type="domain" description="N-acetyltransferase" evidence="1">
    <location>
        <begin position="10"/>
        <end position="170"/>
    </location>
</feature>
<sequence length="173" mass="19568">MDIVTKTSRLLIQKANMGDTAFFLKLLNTPSWIKFIGDRGVKTEKQAEDYIQNSLVHSYETNGFGLFKMVLRTALEPIGICGFIQRDYLDHPDIGFAILPEYEGQGYTYEACCSLMEYAKKELNIEEVLGITMPNNTKSRNLLTKIGLLESGKVIPPSKKEELLLFSNKKSHP</sequence>
<dbReference type="SUPFAM" id="SSF55729">
    <property type="entry name" value="Acyl-CoA N-acyltransferases (Nat)"/>
    <property type="match status" value="1"/>
</dbReference>
<protein>
    <submittedName>
        <fullName evidence="2">Protein N-acetyltransferase, RimJ/RimL family</fullName>
    </submittedName>
</protein>
<keyword evidence="3" id="KW-1185">Reference proteome</keyword>
<reference evidence="3" key="1">
    <citation type="submission" date="2016-11" db="EMBL/GenBank/DDBJ databases">
        <authorList>
            <person name="Varghese N."/>
            <person name="Submissions S."/>
        </authorList>
    </citation>
    <scope>NUCLEOTIDE SEQUENCE [LARGE SCALE GENOMIC DNA]</scope>
    <source>
        <strain evidence="3">DSM 22638</strain>
    </source>
</reference>
<dbReference type="InterPro" id="IPR051531">
    <property type="entry name" value="N-acetyltransferase"/>
</dbReference>